<dbReference type="RefSeq" id="WP_310314156.1">
    <property type="nucleotide sequence ID" value="NZ_JAVDWU010000003.1"/>
</dbReference>
<keyword evidence="2" id="KW-0812">Transmembrane</keyword>
<organism evidence="4 5">
    <name type="scientific">Hydrogenophaga palleronii</name>
    <dbReference type="NCBI Taxonomy" id="65655"/>
    <lineage>
        <taxon>Bacteria</taxon>
        <taxon>Pseudomonadati</taxon>
        <taxon>Pseudomonadota</taxon>
        <taxon>Betaproteobacteria</taxon>
        <taxon>Burkholderiales</taxon>
        <taxon>Comamonadaceae</taxon>
        <taxon>Hydrogenophaga</taxon>
    </lineage>
</organism>
<comment type="caution">
    <text evidence="4">The sequence shown here is derived from an EMBL/GenBank/DDBJ whole genome shotgun (WGS) entry which is preliminary data.</text>
</comment>
<evidence type="ECO:0000313" key="5">
    <source>
        <dbReference type="Proteomes" id="UP001265700"/>
    </source>
</evidence>
<dbReference type="GO" id="GO:0051301">
    <property type="term" value="P:cell division"/>
    <property type="evidence" value="ECO:0007669"/>
    <property type="project" value="UniProtKB-KW"/>
</dbReference>
<sequence>MNRRREQGGTLLGFVVGVLVGLGAALAVAVYVTKVPIPFVDRGVSRNANQDLIEAERNRGWNPNATLGGRPDTQPVAPVVVPPADPAGAIVVPPADGRSLPPAGAPSATAGDPLGDLVQSRLGQPNTAAPAAADPAGGSAYFVQAGAFRNPDDAQAQRARLAMLGIDAAVTEREQAGRTVYRVRVGPFADRALADVTREQLTVNGVDAALVRVDR</sequence>
<proteinExistence type="predicted"/>
<dbReference type="Gene3D" id="3.30.70.1070">
    <property type="entry name" value="Sporulation related repeat"/>
    <property type="match status" value="1"/>
</dbReference>
<keyword evidence="2" id="KW-0472">Membrane</keyword>
<dbReference type="Proteomes" id="UP001265700">
    <property type="component" value="Unassembled WGS sequence"/>
</dbReference>
<keyword evidence="4" id="KW-0132">Cell division</keyword>
<keyword evidence="2" id="KW-1133">Transmembrane helix</keyword>
<accession>A0ABU1WK78</accession>
<evidence type="ECO:0000256" key="2">
    <source>
        <dbReference type="SAM" id="Phobius"/>
    </source>
</evidence>
<dbReference type="Pfam" id="PF05036">
    <property type="entry name" value="SPOR"/>
    <property type="match status" value="1"/>
</dbReference>
<keyword evidence="4" id="KW-0131">Cell cycle</keyword>
<name>A0ABU1WK78_9BURK</name>
<dbReference type="EMBL" id="JAVDWU010000003">
    <property type="protein sequence ID" value="MDR7149690.1"/>
    <property type="molecule type" value="Genomic_DNA"/>
</dbReference>
<dbReference type="PROSITE" id="PS51724">
    <property type="entry name" value="SPOR"/>
    <property type="match status" value="1"/>
</dbReference>
<evidence type="ECO:0000259" key="3">
    <source>
        <dbReference type="PROSITE" id="PS51724"/>
    </source>
</evidence>
<reference evidence="4 5" key="1">
    <citation type="submission" date="2023-07" db="EMBL/GenBank/DDBJ databases">
        <title>Sorghum-associated microbial communities from plants grown in Nebraska, USA.</title>
        <authorList>
            <person name="Schachtman D."/>
        </authorList>
    </citation>
    <scope>NUCLEOTIDE SEQUENCE [LARGE SCALE GENOMIC DNA]</scope>
    <source>
        <strain evidence="4 5">4249</strain>
    </source>
</reference>
<feature type="transmembrane region" description="Helical" evidence="2">
    <location>
        <begin position="12"/>
        <end position="32"/>
    </location>
</feature>
<dbReference type="PANTHER" id="PTHR38687:SF1">
    <property type="entry name" value="CELL DIVISION PROTEIN DEDD"/>
    <property type="match status" value="1"/>
</dbReference>
<dbReference type="InterPro" id="IPR036680">
    <property type="entry name" value="SPOR-like_sf"/>
</dbReference>
<evidence type="ECO:0000313" key="4">
    <source>
        <dbReference type="EMBL" id="MDR7149690.1"/>
    </source>
</evidence>
<dbReference type="PANTHER" id="PTHR38687">
    <property type="entry name" value="CELL DIVISION PROTEIN DEDD-RELATED"/>
    <property type="match status" value="1"/>
</dbReference>
<feature type="domain" description="SPOR" evidence="3">
    <location>
        <begin position="135"/>
        <end position="214"/>
    </location>
</feature>
<evidence type="ECO:0000256" key="1">
    <source>
        <dbReference type="SAM" id="MobiDB-lite"/>
    </source>
</evidence>
<protein>
    <submittedName>
        <fullName evidence="4">Cell division protein FtsN</fullName>
    </submittedName>
</protein>
<keyword evidence="5" id="KW-1185">Reference proteome</keyword>
<dbReference type="InterPro" id="IPR007730">
    <property type="entry name" value="SPOR-like_dom"/>
</dbReference>
<feature type="region of interest" description="Disordered" evidence="1">
    <location>
        <begin position="95"/>
        <end position="114"/>
    </location>
</feature>
<dbReference type="InterPro" id="IPR052521">
    <property type="entry name" value="Cell_div_SPOR-domain"/>
</dbReference>
<dbReference type="SUPFAM" id="SSF110997">
    <property type="entry name" value="Sporulation related repeat"/>
    <property type="match status" value="1"/>
</dbReference>
<gene>
    <name evidence="4" type="ORF">J2W49_001645</name>
</gene>